<proteinExistence type="inferred from homology"/>
<keyword evidence="6 7" id="KW-0472">Membrane</keyword>
<feature type="transmembrane region" description="Helical" evidence="7">
    <location>
        <begin position="276"/>
        <end position="301"/>
    </location>
</feature>
<keyword evidence="5 7" id="KW-1133">Transmembrane helix</keyword>
<dbReference type="GO" id="GO:0005886">
    <property type="term" value="C:plasma membrane"/>
    <property type="evidence" value="ECO:0007669"/>
    <property type="project" value="UniProtKB-SubCell"/>
</dbReference>
<feature type="transmembrane region" description="Helical" evidence="7">
    <location>
        <begin position="179"/>
        <end position="196"/>
    </location>
</feature>
<reference evidence="8" key="1">
    <citation type="submission" date="2024-07" db="EMBL/GenBank/DDBJ databases">
        <authorList>
            <person name="Biller S.J."/>
        </authorList>
    </citation>
    <scope>NUCLEOTIDE SEQUENCE</scope>
    <source>
        <strain evidence="8">WC2409</strain>
    </source>
</reference>
<protein>
    <submittedName>
        <fullName evidence="8">Permease</fullName>
    </submittedName>
</protein>
<evidence type="ECO:0000313" key="8">
    <source>
        <dbReference type="EMBL" id="XDU94919.1"/>
    </source>
</evidence>
<sequence>MTTTTSYTNKENILKLLLLVSFLALFLSASRFQAEFKKVICIEGKCDKPHEHGQLGYHERFHIDTNDNFAVATIKGVANFWEANATGMTFAIIIGGAALSLLLSWKKFEELIQLKGIKGAAIGSVFGMPLNMCANCSAVTSVSVTSQKGSTEATLGIILGGALLNIIGIVTMFGIFNPAIVISRIIFSIIMILFVIPQISKLITKKEAIPVKSEVFEKISCYFPEKSIFQTLIKATEDWLIAVGTIAYKLIPLMIVGTLFTALFRAFFPNEVLHTILAYNPIVILIIVSFIGTMLSVPVLFEILLGTILLQLGFTNGVIAAMLFTAPSYGLFTVVLTKEKLGGYKIPALLIAITFIFGIGTGLLADYLTQLF</sequence>
<comment type="similarity">
    <text evidence="2">Belongs to the UPF0718 family.</text>
</comment>
<dbReference type="RefSeq" id="WP_367772540.1">
    <property type="nucleotide sequence ID" value="NZ_CP165625.1"/>
</dbReference>
<keyword evidence="3" id="KW-1003">Cell membrane</keyword>
<dbReference type="EMBL" id="CP165625">
    <property type="protein sequence ID" value="XDU94919.1"/>
    <property type="molecule type" value="Genomic_DNA"/>
</dbReference>
<feature type="transmembrane region" description="Helical" evidence="7">
    <location>
        <begin position="239"/>
        <end position="264"/>
    </location>
</feature>
<evidence type="ECO:0000256" key="4">
    <source>
        <dbReference type="ARBA" id="ARBA00022692"/>
    </source>
</evidence>
<evidence type="ECO:0000256" key="5">
    <source>
        <dbReference type="ARBA" id="ARBA00022989"/>
    </source>
</evidence>
<gene>
    <name evidence="8" type="ORF">AB3G34_13625</name>
</gene>
<evidence type="ECO:0000256" key="7">
    <source>
        <dbReference type="SAM" id="Phobius"/>
    </source>
</evidence>
<feature type="transmembrane region" description="Helical" evidence="7">
    <location>
        <begin position="153"/>
        <end position="173"/>
    </location>
</feature>
<organism evidence="8">
    <name type="scientific">Flavobacterium sp. WC2409</name>
    <dbReference type="NCBI Taxonomy" id="3234139"/>
    <lineage>
        <taxon>Bacteria</taxon>
        <taxon>Pseudomonadati</taxon>
        <taxon>Bacteroidota</taxon>
        <taxon>Flavobacteriia</taxon>
        <taxon>Flavobacteriales</taxon>
        <taxon>Flavobacteriaceae</taxon>
        <taxon>Flavobacterium</taxon>
    </lineage>
</organism>
<dbReference type="Pfam" id="PF03773">
    <property type="entry name" value="ArsP_1"/>
    <property type="match status" value="1"/>
</dbReference>
<feature type="transmembrane region" description="Helical" evidence="7">
    <location>
        <begin position="346"/>
        <end position="368"/>
    </location>
</feature>
<evidence type="ECO:0000256" key="6">
    <source>
        <dbReference type="ARBA" id="ARBA00023136"/>
    </source>
</evidence>
<comment type="subcellular location">
    <subcellularLocation>
        <location evidence="1">Cell membrane</location>
        <topology evidence="1">Multi-pass membrane protein</topology>
    </subcellularLocation>
</comment>
<feature type="transmembrane region" description="Helical" evidence="7">
    <location>
        <begin position="308"/>
        <end position="326"/>
    </location>
</feature>
<feature type="transmembrane region" description="Helical" evidence="7">
    <location>
        <begin position="85"/>
        <end position="105"/>
    </location>
</feature>
<accession>A0AB39W2L2</accession>
<keyword evidence="4 7" id="KW-0812">Transmembrane</keyword>
<evidence type="ECO:0000256" key="1">
    <source>
        <dbReference type="ARBA" id="ARBA00004651"/>
    </source>
</evidence>
<evidence type="ECO:0000256" key="2">
    <source>
        <dbReference type="ARBA" id="ARBA00006386"/>
    </source>
</evidence>
<evidence type="ECO:0000256" key="3">
    <source>
        <dbReference type="ARBA" id="ARBA00022475"/>
    </source>
</evidence>
<dbReference type="InterPro" id="IPR005524">
    <property type="entry name" value="DUF318"/>
</dbReference>
<dbReference type="AlphaFoldDB" id="A0AB39W2L2"/>
<name>A0AB39W2L2_9FLAO</name>